<comment type="caution">
    <text evidence="6">The sequence shown here is derived from an EMBL/GenBank/DDBJ whole genome shotgun (WGS) entry which is preliminary data.</text>
</comment>
<dbReference type="PANTHER" id="PTHR34216:SF3">
    <property type="entry name" value="POLY-BETA-1,6-N-ACETYL-D-GLUCOSAMINE N-DEACETYLASE"/>
    <property type="match status" value="1"/>
</dbReference>
<dbReference type="Proteomes" id="UP001178888">
    <property type="component" value="Unassembled WGS sequence"/>
</dbReference>
<feature type="region of interest" description="Disordered" evidence="3">
    <location>
        <begin position="275"/>
        <end position="295"/>
    </location>
</feature>
<proteinExistence type="predicted"/>
<organism evidence="6 7">
    <name type="scientific">Bacillus salipaludis</name>
    <dbReference type="NCBI Taxonomy" id="2547811"/>
    <lineage>
        <taxon>Bacteria</taxon>
        <taxon>Bacillati</taxon>
        <taxon>Bacillota</taxon>
        <taxon>Bacilli</taxon>
        <taxon>Bacillales</taxon>
        <taxon>Bacillaceae</taxon>
        <taxon>Bacillus</taxon>
    </lineage>
</organism>
<evidence type="ECO:0000256" key="2">
    <source>
        <dbReference type="ARBA" id="ARBA00022729"/>
    </source>
</evidence>
<evidence type="ECO:0000256" key="3">
    <source>
        <dbReference type="SAM" id="MobiDB-lite"/>
    </source>
</evidence>
<keyword evidence="7" id="KW-1185">Reference proteome</keyword>
<dbReference type="Pfam" id="PF01522">
    <property type="entry name" value="Polysacc_deac_1"/>
    <property type="match status" value="1"/>
</dbReference>
<dbReference type="RefSeq" id="WP_308913762.1">
    <property type="nucleotide sequence ID" value="NZ_JAVGVR010000001.1"/>
</dbReference>
<evidence type="ECO:0000313" key="6">
    <source>
        <dbReference type="EMBL" id="MDQ6598924.1"/>
    </source>
</evidence>
<dbReference type="Gene3D" id="3.20.20.370">
    <property type="entry name" value="Glycoside hydrolase/deacetylase"/>
    <property type="match status" value="1"/>
</dbReference>
<dbReference type="EMBL" id="JAVGVR010000001">
    <property type="protein sequence ID" value="MDQ6598924.1"/>
    <property type="molecule type" value="Genomic_DNA"/>
</dbReference>
<dbReference type="SUPFAM" id="SSF88713">
    <property type="entry name" value="Glycoside hydrolase/deacetylase"/>
    <property type="match status" value="1"/>
</dbReference>
<feature type="signal peptide" evidence="4">
    <location>
        <begin position="1"/>
        <end position="24"/>
    </location>
</feature>
<feature type="chain" id="PRO_5041700187" evidence="4">
    <location>
        <begin position="25"/>
        <end position="443"/>
    </location>
</feature>
<dbReference type="PANTHER" id="PTHR34216">
    <property type="match status" value="1"/>
</dbReference>
<dbReference type="InterPro" id="IPR011330">
    <property type="entry name" value="Glyco_hydro/deAcase_b/a-brl"/>
</dbReference>
<keyword evidence="2 4" id="KW-0732">Signal</keyword>
<evidence type="ECO:0000256" key="4">
    <source>
        <dbReference type="SAM" id="SignalP"/>
    </source>
</evidence>
<dbReference type="PROSITE" id="PS51257">
    <property type="entry name" value="PROKAR_LIPOPROTEIN"/>
    <property type="match status" value="1"/>
</dbReference>
<dbReference type="GO" id="GO:0005576">
    <property type="term" value="C:extracellular region"/>
    <property type="evidence" value="ECO:0007669"/>
    <property type="project" value="UniProtKB-SubCell"/>
</dbReference>
<comment type="subcellular location">
    <subcellularLocation>
        <location evidence="1">Secreted</location>
    </subcellularLocation>
</comment>
<dbReference type="GO" id="GO:0016810">
    <property type="term" value="F:hydrolase activity, acting on carbon-nitrogen (but not peptide) bonds"/>
    <property type="evidence" value="ECO:0007669"/>
    <property type="project" value="InterPro"/>
</dbReference>
<gene>
    <name evidence="6" type="ORF">RCG21_21665</name>
</gene>
<dbReference type="InterPro" id="IPR002509">
    <property type="entry name" value="NODB_dom"/>
</dbReference>
<name>A0AA90QXX7_9BACI</name>
<evidence type="ECO:0000256" key="1">
    <source>
        <dbReference type="ARBA" id="ARBA00004613"/>
    </source>
</evidence>
<evidence type="ECO:0000259" key="5">
    <source>
        <dbReference type="Pfam" id="PF01522"/>
    </source>
</evidence>
<feature type="domain" description="NodB homology" evidence="5">
    <location>
        <begin position="295"/>
        <end position="353"/>
    </location>
</feature>
<sequence>MKHSFLTKGKILLFLTLIFIAGCAANTTQQSSATSSPKKRKQLELIKQIEQKEHKEHLLAKAKASAQQYDYQKAITLLKKSSILKDEDIQNAIDTYEKQKKNLVTWPDNSKIPHLFFHSLIVDPSKAFDGDDMDQGYQDYMVTIDEFKNILNQLYEKGFVLVSIQDIAKLNKNGKMVYQNIKLPSNKKPLVLSQDDVSYYEYMKNDGFAKNLTLDANGNLTNTYINRKGKVVQGAYDLVPILDHFVDKHPDFSYKGARGIISLTGYNGVLGYRTSESEYGPNSDKPNPNIKKDRQQAKKVADAMKQEGWEFASHTWGHLNAEKVSLDLLKKDTSKWKQEVEPIVGPTETIIFAFGSDIGDWRQYSNNKYHYLKSQGFDYYANVDASKITWSQLGLNYFRQSRINVDGLRMRGALTGENEVLEHFFNVKLVFDSSRPNAKTLIH</sequence>
<accession>A0AA90QXX7</accession>
<dbReference type="InterPro" id="IPR051398">
    <property type="entry name" value="Polysacch_Deacetylase"/>
</dbReference>
<reference evidence="6" key="1">
    <citation type="submission" date="2023-08" db="EMBL/GenBank/DDBJ databases">
        <title>Nitrogen cycling bacteria in agricultural field soils.</title>
        <authorList>
            <person name="Jang J."/>
        </authorList>
    </citation>
    <scope>NUCLEOTIDE SEQUENCE</scope>
    <source>
        <strain evidence="6">PS3-36</strain>
    </source>
</reference>
<evidence type="ECO:0000313" key="7">
    <source>
        <dbReference type="Proteomes" id="UP001178888"/>
    </source>
</evidence>
<dbReference type="AlphaFoldDB" id="A0AA90QXX7"/>
<dbReference type="GO" id="GO:0005975">
    <property type="term" value="P:carbohydrate metabolic process"/>
    <property type="evidence" value="ECO:0007669"/>
    <property type="project" value="InterPro"/>
</dbReference>
<protein>
    <submittedName>
        <fullName evidence="6">Polysaccharide deacetylase family protein</fullName>
    </submittedName>
</protein>